<evidence type="ECO:0000313" key="3">
    <source>
        <dbReference type="Proteomes" id="UP000190648"/>
    </source>
</evidence>
<dbReference type="Proteomes" id="UP000190648">
    <property type="component" value="Unassembled WGS sequence"/>
</dbReference>
<comment type="caution">
    <text evidence="2">The sequence shown here is derived from an EMBL/GenBank/DDBJ whole genome shotgun (WGS) entry which is preliminary data.</text>
</comment>
<organism evidence="2 3">
    <name type="scientific">Patagioenas fasciata monilis</name>
    <dbReference type="NCBI Taxonomy" id="372326"/>
    <lineage>
        <taxon>Eukaryota</taxon>
        <taxon>Metazoa</taxon>
        <taxon>Chordata</taxon>
        <taxon>Craniata</taxon>
        <taxon>Vertebrata</taxon>
        <taxon>Euteleostomi</taxon>
        <taxon>Archelosauria</taxon>
        <taxon>Archosauria</taxon>
        <taxon>Dinosauria</taxon>
        <taxon>Saurischia</taxon>
        <taxon>Theropoda</taxon>
        <taxon>Coelurosauria</taxon>
        <taxon>Aves</taxon>
        <taxon>Neognathae</taxon>
        <taxon>Neoaves</taxon>
        <taxon>Columbimorphae</taxon>
        <taxon>Columbiformes</taxon>
        <taxon>Columbidae</taxon>
        <taxon>Patagioenas</taxon>
    </lineage>
</organism>
<protein>
    <submittedName>
        <fullName evidence="2">Uncharacterized protein</fullName>
    </submittedName>
</protein>
<proteinExistence type="predicted"/>
<accession>A0A1V4KPW8</accession>
<dbReference type="EMBL" id="LSYS01002255">
    <property type="protein sequence ID" value="OPJ86484.1"/>
    <property type="molecule type" value="Genomic_DNA"/>
</dbReference>
<keyword evidence="1" id="KW-0175">Coiled coil</keyword>
<keyword evidence="3" id="KW-1185">Reference proteome</keyword>
<sequence length="72" mass="7971">MGGACRARDRACERLRQQQEAEHVLWAELEAARRARAGAELRAQEAESARRAREAELEQLRQVGGANGEGRG</sequence>
<evidence type="ECO:0000313" key="2">
    <source>
        <dbReference type="EMBL" id="OPJ86484.1"/>
    </source>
</evidence>
<feature type="coiled-coil region" evidence="1">
    <location>
        <begin position="29"/>
        <end position="63"/>
    </location>
</feature>
<gene>
    <name evidence="2" type="ORF">AV530_016392</name>
</gene>
<evidence type="ECO:0000256" key="1">
    <source>
        <dbReference type="SAM" id="Coils"/>
    </source>
</evidence>
<dbReference type="AlphaFoldDB" id="A0A1V4KPW8"/>
<reference evidence="2 3" key="1">
    <citation type="submission" date="2016-02" db="EMBL/GenBank/DDBJ databases">
        <title>Band-tailed pigeon sequencing and assembly.</title>
        <authorList>
            <person name="Soares A.E."/>
            <person name="Novak B.J."/>
            <person name="Rice E.S."/>
            <person name="O'Connell B."/>
            <person name="Chang D."/>
            <person name="Weber S."/>
            <person name="Shapiro B."/>
        </authorList>
    </citation>
    <scope>NUCLEOTIDE SEQUENCE [LARGE SCALE GENOMIC DNA]</scope>
    <source>
        <strain evidence="2">BTP2013</strain>
        <tissue evidence="2">Blood</tissue>
    </source>
</reference>
<name>A0A1V4KPW8_PATFA</name>